<evidence type="ECO:0000256" key="3">
    <source>
        <dbReference type="ARBA" id="ARBA00022729"/>
    </source>
</evidence>
<dbReference type="Gene3D" id="2.40.70.10">
    <property type="entry name" value="Acid Proteases"/>
    <property type="match status" value="2"/>
</dbReference>
<evidence type="ECO:0000256" key="10">
    <source>
        <dbReference type="SAM" id="SignalP"/>
    </source>
</evidence>
<feature type="active site" evidence="6">
    <location>
        <position position="87"/>
    </location>
</feature>
<gene>
    <name evidence="12" type="ORF">TWF481_010592</name>
</gene>
<keyword evidence="4 7" id="KW-0064">Aspartyl protease</keyword>
<feature type="signal peptide" evidence="10">
    <location>
        <begin position="1"/>
        <end position="19"/>
    </location>
</feature>
<dbReference type="Pfam" id="PF00026">
    <property type="entry name" value="Asp"/>
    <property type="match status" value="1"/>
</dbReference>
<evidence type="ECO:0000256" key="2">
    <source>
        <dbReference type="ARBA" id="ARBA00022670"/>
    </source>
</evidence>
<evidence type="ECO:0000256" key="5">
    <source>
        <dbReference type="ARBA" id="ARBA00022801"/>
    </source>
</evidence>
<evidence type="ECO:0000259" key="11">
    <source>
        <dbReference type="PROSITE" id="PS51767"/>
    </source>
</evidence>
<dbReference type="InterPro" id="IPR021109">
    <property type="entry name" value="Peptidase_aspartic_dom_sf"/>
</dbReference>
<dbReference type="PRINTS" id="PR00792">
    <property type="entry name" value="PEPSIN"/>
</dbReference>
<dbReference type="PROSITE" id="PS00141">
    <property type="entry name" value="ASP_PROTEASE"/>
    <property type="match status" value="1"/>
</dbReference>
<dbReference type="Proteomes" id="UP001370758">
    <property type="component" value="Unassembled WGS sequence"/>
</dbReference>
<dbReference type="InterPro" id="IPR001461">
    <property type="entry name" value="Aspartic_peptidase_A1"/>
</dbReference>
<reference evidence="12 13" key="1">
    <citation type="submission" date="2023-08" db="EMBL/GenBank/DDBJ databases">
        <authorList>
            <person name="Palmer J.M."/>
        </authorList>
    </citation>
    <scope>NUCLEOTIDE SEQUENCE [LARGE SCALE GENOMIC DNA]</scope>
    <source>
        <strain evidence="12 13">TWF481</strain>
    </source>
</reference>
<evidence type="ECO:0000256" key="1">
    <source>
        <dbReference type="ARBA" id="ARBA00007447"/>
    </source>
</evidence>
<evidence type="ECO:0000256" key="7">
    <source>
        <dbReference type="RuleBase" id="RU000454"/>
    </source>
</evidence>
<dbReference type="GO" id="GO:0006508">
    <property type="term" value="P:proteolysis"/>
    <property type="evidence" value="ECO:0007669"/>
    <property type="project" value="UniProtKB-KW"/>
</dbReference>
<dbReference type="InterPro" id="IPR033121">
    <property type="entry name" value="PEPTIDASE_A1"/>
</dbReference>
<accession>A0AAV9W1D9</accession>
<keyword evidence="9" id="KW-0812">Transmembrane</keyword>
<dbReference type="GO" id="GO:0004190">
    <property type="term" value="F:aspartic-type endopeptidase activity"/>
    <property type="evidence" value="ECO:0007669"/>
    <property type="project" value="UniProtKB-KW"/>
</dbReference>
<dbReference type="EMBL" id="JAVHJL010000007">
    <property type="protein sequence ID" value="KAK6500245.1"/>
    <property type="molecule type" value="Genomic_DNA"/>
</dbReference>
<dbReference type="AlphaFoldDB" id="A0AAV9W1D9"/>
<dbReference type="InterPro" id="IPR001969">
    <property type="entry name" value="Aspartic_peptidase_AS"/>
</dbReference>
<dbReference type="InterPro" id="IPR033876">
    <property type="entry name" value="SAP-like"/>
</dbReference>
<evidence type="ECO:0000256" key="9">
    <source>
        <dbReference type="SAM" id="Phobius"/>
    </source>
</evidence>
<keyword evidence="13" id="KW-1185">Reference proteome</keyword>
<feature type="chain" id="PRO_5043979095" description="Peptidase A1 domain-containing protein" evidence="10">
    <location>
        <begin position="20"/>
        <end position="503"/>
    </location>
</feature>
<feature type="compositionally biased region" description="Polar residues" evidence="8">
    <location>
        <begin position="455"/>
        <end position="472"/>
    </location>
</feature>
<proteinExistence type="inferred from homology"/>
<dbReference type="SUPFAM" id="SSF50630">
    <property type="entry name" value="Acid proteases"/>
    <property type="match status" value="1"/>
</dbReference>
<feature type="transmembrane region" description="Helical" evidence="9">
    <location>
        <begin position="482"/>
        <end position="502"/>
    </location>
</feature>
<comment type="caution">
    <text evidence="12">The sequence shown here is derived from an EMBL/GenBank/DDBJ whole genome shotgun (WGS) entry which is preliminary data.</text>
</comment>
<dbReference type="PANTHER" id="PTHR47966">
    <property type="entry name" value="BETA-SITE APP-CLEAVING ENZYME, ISOFORM A-RELATED"/>
    <property type="match status" value="1"/>
</dbReference>
<keyword evidence="5 7" id="KW-0378">Hydrolase</keyword>
<feature type="domain" description="Peptidase A1" evidence="11">
    <location>
        <begin position="69"/>
        <end position="405"/>
    </location>
</feature>
<comment type="similarity">
    <text evidence="1 7">Belongs to the peptidase A1 family.</text>
</comment>
<keyword evidence="3 10" id="KW-0732">Signal</keyword>
<keyword evidence="9" id="KW-1133">Transmembrane helix</keyword>
<dbReference type="PROSITE" id="PS51767">
    <property type="entry name" value="PEPTIDASE_A1"/>
    <property type="match status" value="1"/>
</dbReference>
<organism evidence="12 13">
    <name type="scientific">Arthrobotrys musiformis</name>
    <dbReference type="NCBI Taxonomy" id="47236"/>
    <lineage>
        <taxon>Eukaryota</taxon>
        <taxon>Fungi</taxon>
        <taxon>Dikarya</taxon>
        <taxon>Ascomycota</taxon>
        <taxon>Pezizomycotina</taxon>
        <taxon>Orbiliomycetes</taxon>
        <taxon>Orbiliales</taxon>
        <taxon>Orbiliaceae</taxon>
        <taxon>Arthrobotrys</taxon>
    </lineage>
</organism>
<dbReference type="PANTHER" id="PTHR47966:SF65">
    <property type="entry name" value="ASPARTIC-TYPE ENDOPEPTIDASE"/>
    <property type="match status" value="1"/>
</dbReference>
<keyword evidence="9" id="KW-0472">Membrane</keyword>
<dbReference type="CDD" id="cd05474">
    <property type="entry name" value="SAP_like"/>
    <property type="match status" value="1"/>
</dbReference>
<protein>
    <recommendedName>
        <fullName evidence="11">Peptidase A1 domain-containing protein</fullName>
    </recommendedName>
</protein>
<evidence type="ECO:0000313" key="13">
    <source>
        <dbReference type="Proteomes" id="UP001370758"/>
    </source>
</evidence>
<feature type="region of interest" description="Disordered" evidence="8">
    <location>
        <begin position="452"/>
        <end position="472"/>
    </location>
</feature>
<name>A0AAV9W1D9_9PEZI</name>
<feature type="active site" evidence="6">
    <location>
        <position position="281"/>
    </location>
</feature>
<sequence>MRTTTLLLTAIAASPLAVAASDILARSAPGDRVLALNFDRHRYRGPGHSSSRLGKRTIESALNNEYLLYYIEVNVGTPPQAMRLQIDTGSSDVWAPSASSKFCSSKEEPCTEGAYNPALSNSRKLVSRDSFNISYLDGTYATGDFVTEVFSFGNCTLPNLQMGIGYETDIAAGIMGIGFPSNTASRVAYPGLVQNLVSNGLINSHAYSLYLNDQESEKGSILFGGIDTKKYLGELIGLPIQLETGMIEATDFLVALNSIGFIGDNGTEITVSTRKLGAVLDSGSSLTYLPNNTVTPIVKKVGGVWDHDLQAYVVPCSLSDNHNNFVTYQFGGSNGPKIKIAMEELTNYVTDIKGHVWTDEDGNPVCTFGIQPQPNGFGDTYIFGDTFLRSAYVVYDLDGQKIWMAQTIFNATESNILAIGNSTVTKSGVPNAKGVESQISVTPTATTVVKPRPTSLATQEATTSTGAAQATETSHPNMGLQLQVGSVFGLVIGIVGCIVGAMI</sequence>
<evidence type="ECO:0000256" key="4">
    <source>
        <dbReference type="ARBA" id="ARBA00022750"/>
    </source>
</evidence>
<evidence type="ECO:0000256" key="6">
    <source>
        <dbReference type="PIRSR" id="PIRSR601461-1"/>
    </source>
</evidence>
<evidence type="ECO:0000256" key="8">
    <source>
        <dbReference type="SAM" id="MobiDB-lite"/>
    </source>
</evidence>
<keyword evidence="2 7" id="KW-0645">Protease</keyword>
<evidence type="ECO:0000313" key="12">
    <source>
        <dbReference type="EMBL" id="KAK6500245.1"/>
    </source>
</evidence>